<evidence type="ECO:0000313" key="8">
    <source>
        <dbReference type="Proteomes" id="UP000222824"/>
    </source>
</evidence>
<dbReference type="Proteomes" id="UP000222824">
    <property type="component" value="Unassembled WGS sequence"/>
</dbReference>
<comment type="subcellular location">
    <subcellularLocation>
        <location evidence="6">Cytoplasm</location>
    </subcellularLocation>
</comment>
<accession>A0A2G1WIR8</accession>
<dbReference type="Pfam" id="PF04013">
    <property type="entry name" value="Methyltrn_RNA_2"/>
    <property type="match status" value="1"/>
</dbReference>
<comment type="subunit">
    <text evidence="6">Homodimer.</text>
</comment>
<comment type="caution">
    <text evidence="7">The sequence shown here is derived from an EMBL/GenBank/DDBJ whole genome shotgun (WGS) entry which is preliminary data.</text>
</comment>
<dbReference type="GO" id="GO:0030488">
    <property type="term" value="P:tRNA methylation"/>
    <property type="evidence" value="ECO:0007669"/>
    <property type="project" value="UniProtKB-UniRule"/>
</dbReference>
<dbReference type="HAMAP" id="MF_00587">
    <property type="entry name" value="tRNA_methyltr_TrmY"/>
    <property type="match status" value="1"/>
</dbReference>
<sequence>MRQFVVIGHDVPADPDAISLSDLPGAGRLDLLCRCVAAGVFLSHGIREAVRVHLVVGRSPTDGGAERPAVGADAFTITFDADSLRHLHPDERNVAARIRDALDARDDAIGHMPADVSPGVELRRMGLDATLDRLLDASGAAGASTDPTLVQLHEDGDPLVDAAPPSDPVFVLSDHNDFAPAERDLLADRAERRVRVGPKRLHADHTVSVVHNWLDTDGYASY</sequence>
<evidence type="ECO:0000256" key="4">
    <source>
        <dbReference type="ARBA" id="ARBA00022691"/>
    </source>
</evidence>
<comment type="caution">
    <text evidence="6">Lacks conserved residue(s) required for the propagation of feature annotation.</text>
</comment>
<dbReference type="InterPro" id="IPR007158">
    <property type="entry name" value="TrmY"/>
</dbReference>
<dbReference type="OrthoDB" id="27492at2157"/>
<dbReference type="EMBL" id="NHOA01000073">
    <property type="protein sequence ID" value="PHQ38891.1"/>
    <property type="molecule type" value="Genomic_DNA"/>
</dbReference>
<reference evidence="7 8" key="1">
    <citation type="journal article" date="2014" name="Front. Microbiol.">
        <title>Population and genomic analysis of the genus Halorubrum.</title>
        <authorList>
            <person name="Fullmer M.S."/>
            <person name="Soucy S.M."/>
            <person name="Swithers K.S."/>
            <person name="Makkay A.M."/>
            <person name="Wheeler R."/>
            <person name="Ventosa A."/>
            <person name="Gogarten J.P."/>
            <person name="Papke R.T."/>
        </authorList>
    </citation>
    <scope>NUCLEOTIDE SEQUENCE [LARGE SCALE GENOMIC DNA]</scope>
    <source>
        <strain evidence="7 8">C49</strain>
    </source>
</reference>
<dbReference type="InterPro" id="IPR029028">
    <property type="entry name" value="Alpha/beta_knot_MTases"/>
</dbReference>
<keyword evidence="5 6" id="KW-0819">tRNA processing</keyword>
<dbReference type="GO" id="GO:0005737">
    <property type="term" value="C:cytoplasm"/>
    <property type="evidence" value="ECO:0007669"/>
    <property type="project" value="UniProtKB-SubCell"/>
</dbReference>
<dbReference type="EC" id="2.1.1.257" evidence="6"/>
<name>A0A2G1WIR8_9EURY</name>
<evidence type="ECO:0000313" key="7">
    <source>
        <dbReference type="EMBL" id="PHQ38891.1"/>
    </source>
</evidence>
<evidence type="ECO:0000256" key="5">
    <source>
        <dbReference type="ARBA" id="ARBA00022694"/>
    </source>
</evidence>
<gene>
    <name evidence="6" type="primary">trmY</name>
    <name evidence="7" type="ORF">DJ69_09105</name>
</gene>
<dbReference type="CDD" id="cd18087">
    <property type="entry name" value="TrmY-like"/>
    <property type="match status" value="1"/>
</dbReference>
<dbReference type="GO" id="GO:0008175">
    <property type="term" value="F:tRNA methyltransferase activity"/>
    <property type="evidence" value="ECO:0007669"/>
    <property type="project" value="UniProtKB-UniRule"/>
</dbReference>
<dbReference type="SUPFAM" id="SSF75217">
    <property type="entry name" value="alpha/beta knot"/>
    <property type="match status" value="1"/>
</dbReference>
<keyword evidence="1 6" id="KW-0963">Cytoplasm</keyword>
<dbReference type="PANTHER" id="PTHR40703">
    <property type="entry name" value="TRNA (PSEUDOURIDINE(54)-N(1))-METHYLTRANSFERASE"/>
    <property type="match status" value="1"/>
</dbReference>
<keyword evidence="8" id="KW-1185">Reference proteome</keyword>
<dbReference type="GO" id="GO:0008757">
    <property type="term" value="F:S-adenosylmethionine-dependent methyltransferase activity"/>
    <property type="evidence" value="ECO:0007669"/>
    <property type="project" value="UniProtKB-UniRule"/>
</dbReference>
<keyword evidence="2 6" id="KW-0489">Methyltransferase</keyword>
<dbReference type="Gene3D" id="3.40.1280.10">
    <property type="match status" value="1"/>
</dbReference>
<evidence type="ECO:0000256" key="1">
    <source>
        <dbReference type="ARBA" id="ARBA00022490"/>
    </source>
</evidence>
<organism evidence="7 8">
    <name type="scientific">Halorubrum persicum</name>
    <dbReference type="NCBI Taxonomy" id="1383844"/>
    <lineage>
        <taxon>Archaea</taxon>
        <taxon>Methanobacteriati</taxon>
        <taxon>Methanobacteriota</taxon>
        <taxon>Stenosarchaea group</taxon>
        <taxon>Halobacteria</taxon>
        <taxon>Halobacteriales</taxon>
        <taxon>Haloferacaceae</taxon>
        <taxon>Halorubrum</taxon>
    </lineage>
</organism>
<evidence type="ECO:0000256" key="6">
    <source>
        <dbReference type="HAMAP-Rule" id="MF_00587"/>
    </source>
</evidence>
<feature type="binding site" evidence="6">
    <location>
        <position position="152"/>
    </location>
    <ligand>
        <name>S-adenosyl-L-methionine</name>
        <dbReference type="ChEBI" id="CHEBI:59789"/>
    </ligand>
</feature>
<comment type="catalytic activity">
    <reaction evidence="6">
        <text>pseudouridine(54) in tRNA + S-adenosyl-L-methionine = N(1)-methylpseudouridine(54) in tRNA + S-adenosyl-L-homocysteine + H(+)</text>
        <dbReference type="Rhea" id="RHEA:55292"/>
        <dbReference type="Rhea" id="RHEA-COMP:14140"/>
        <dbReference type="Rhea" id="RHEA-COMP:14141"/>
        <dbReference type="ChEBI" id="CHEBI:15378"/>
        <dbReference type="ChEBI" id="CHEBI:57856"/>
        <dbReference type="ChEBI" id="CHEBI:59789"/>
        <dbReference type="ChEBI" id="CHEBI:65314"/>
        <dbReference type="ChEBI" id="CHEBI:74890"/>
        <dbReference type="EC" id="2.1.1.257"/>
    </reaction>
</comment>
<keyword evidence="3 6" id="KW-0808">Transferase</keyword>
<comment type="function">
    <text evidence="6">Specifically catalyzes the N1-methylation of pseudouridine at position 54 (Psi54) in tRNAs.</text>
</comment>
<proteinExistence type="inferred from homology"/>
<evidence type="ECO:0000256" key="3">
    <source>
        <dbReference type="ARBA" id="ARBA00022679"/>
    </source>
</evidence>
<protein>
    <recommendedName>
        <fullName evidence="6">tRNA (pseudouridine(54)-N(1))-methyltransferase</fullName>
        <ecNumber evidence="6">2.1.1.257</ecNumber>
    </recommendedName>
</protein>
<keyword evidence="4 6" id="KW-0949">S-adenosyl-L-methionine</keyword>
<dbReference type="AlphaFoldDB" id="A0A2G1WIR8"/>
<dbReference type="RefSeq" id="WP_099255329.1">
    <property type="nucleotide sequence ID" value="NZ_NHOA01000073.1"/>
</dbReference>
<dbReference type="InterPro" id="IPR029026">
    <property type="entry name" value="tRNA_m1G_MTases_N"/>
</dbReference>
<comment type="similarity">
    <text evidence="6">Belongs to the methyltransferase superfamily. TrmY family.</text>
</comment>
<dbReference type="NCBIfam" id="NF002560">
    <property type="entry name" value="PRK02135.1"/>
    <property type="match status" value="1"/>
</dbReference>
<evidence type="ECO:0000256" key="2">
    <source>
        <dbReference type="ARBA" id="ARBA00022603"/>
    </source>
</evidence>
<dbReference type="PANTHER" id="PTHR40703:SF1">
    <property type="entry name" value="TRNA (PSEUDOURIDINE(54)-N(1))-METHYLTRANSFERASE"/>
    <property type="match status" value="1"/>
</dbReference>